<dbReference type="RefSeq" id="WP_317082440.1">
    <property type="nucleotide sequence ID" value="NZ_CP136594.1"/>
</dbReference>
<dbReference type="Pfam" id="PF03417">
    <property type="entry name" value="AAT"/>
    <property type="match status" value="1"/>
</dbReference>
<dbReference type="InterPro" id="IPR047794">
    <property type="entry name" value="C45_proenzyme-like"/>
</dbReference>
<organism evidence="2 3">
    <name type="scientific">Alterisphingorhabdus coralli</name>
    <dbReference type="NCBI Taxonomy" id="3071408"/>
    <lineage>
        <taxon>Bacteria</taxon>
        <taxon>Pseudomonadati</taxon>
        <taxon>Pseudomonadota</taxon>
        <taxon>Alphaproteobacteria</taxon>
        <taxon>Sphingomonadales</taxon>
        <taxon>Sphingomonadaceae</taxon>
        <taxon>Alterisphingorhabdus (ex Yan et al. 2024)</taxon>
    </lineage>
</organism>
<dbReference type="EMBL" id="CP136594">
    <property type="protein sequence ID" value="WOE75487.1"/>
    <property type="molecule type" value="Genomic_DNA"/>
</dbReference>
<accession>A0AA97F903</accession>
<dbReference type="NCBIfam" id="NF040521">
    <property type="entry name" value="C45_proenzyme"/>
    <property type="match status" value="1"/>
</dbReference>
<proteinExistence type="predicted"/>
<dbReference type="AlphaFoldDB" id="A0AA97F903"/>
<protein>
    <submittedName>
        <fullName evidence="2">C45 family peptidase</fullName>
    </submittedName>
</protein>
<gene>
    <name evidence="2" type="ORF">RB602_01880</name>
</gene>
<dbReference type="Proteomes" id="UP001302429">
    <property type="component" value="Chromosome"/>
</dbReference>
<evidence type="ECO:0000313" key="2">
    <source>
        <dbReference type="EMBL" id="WOE75487.1"/>
    </source>
</evidence>
<keyword evidence="3" id="KW-1185">Reference proteome</keyword>
<dbReference type="Gene3D" id="3.60.60.10">
    <property type="entry name" value="Penicillin V Acylase, Chain A"/>
    <property type="match status" value="1"/>
</dbReference>
<name>A0AA97F903_9SPHN</name>
<feature type="domain" description="Peptidase C45 hydrolase" evidence="1">
    <location>
        <begin position="124"/>
        <end position="324"/>
    </location>
</feature>
<dbReference type="PANTHER" id="PTHR34180">
    <property type="entry name" value="PEPTIDASE C45"/>
    <property type="match status" value="1"/>
</dbReference>
<evidence type="ECO:0000259" key="1">
    <source>
        <dbReference type="Pfam" id="PF03417"/>
    </source>
</evidence>
<sequence>MLELSVSGSARERGLQHGEALRAEIAEHLDRWFHSIETDLKTDPKAYLREFLESTDFLPAIDKWTPELLQEVEGIAEAANQPFDLIFARQLSDEEPWHRREVKMSAAGFEGCSSVGARQKAGEETIIAQNMDVAQWCDGLQLLLHIRYPDGLQVMQFTLPGKINLAGMNSAGIGICCNTLSQLDYSRTGLPEDFVVRGVLERRTLEDALSFLESIPHASGQNYTLAGPGTAAINLECSAKSVARYVPDFSTDLVYHTNHPLANTDRETMDSWTRDMTEAQLRQYYFGTSLERFPAMTTFLSNLKGPPDAEDMKALLSLREGGVSRRGDAHTQNDNLTLGCLIMHLSESPFMEIAPGPPCQTPFGRFEFAR</sequence>
<dbReference type="KEGG" id="acoa:RB602_01880"/>
<reference evidence="2 3" key="1">
    <citation type="submission" date="2023-10" db="EMBL/GenBank/DDBJ databases">
        <title>Complete genome sequence of a Sphingomonadaceae bacterium.</title>
        <authorList>
            <person name="Yan C."/>
        </authorList>
    </citation>
    <scope>NUCLEOTIDE SEQUENCE [LARGE SCALE GENOMIC DNA]</scope>
    <source>
        <strain evidence="2 3">SCSIO 66989</strain>
    </source>
</reference>
<evidence type="ECO:0000313" key="3">
    <source>
        <dbReference type="Proteomes" id="UP001302429"/>
    </source>
</evidence>
<dbReference type="InterPro" id="IPR005079">
    <property type="entry name" value="Peptidase_C45_hydrolase"/>
</dbReference>
<dbReference type="Gene3D" id="1.10.10.2120">
    <property type="match status" value="1"/>
</dbReference>
<dbReference type="InterPro" id="IPR047801">
    <property type="entry name" value="Peptidase_C45"/>
</dbReference>
<dbReference type="PANTHER" id="PTHR34180:SF1">
    <property type="entry name" value="BETA-ALANYL-DOPAMINE_CARCININE HYDROLASE"/>
    <property type="match status" value="1"/>
</dbReference>